<dbReference type="Proteomes" id="UP000176998">
    <property type="component" value="Unassembled WGS sequence"/>
</dbReference>
<dbReference type="OrthoDB" id="4818680at2759"/>
<sequence>MLLSGYYAAIARLNELVDVTCIHEHYHFTCTFEGHEDEQTYTTCHLCRDRVVEMSRIFVELWPGDWYGGLGAYVQDSLLDTIESEKASTDGMEIASMIHFRLKQSNLADRVVKGLGLPVPSNKPCGLWSKVEWEKERRVRDDEPIFDRSWDCTWGKFIDGNLMPQGTVKQGPRFIRFVQYLVAAVRQKEFITVMSHDQYEELIEKIIKFVEDARGSDPELTCNSATIPKRRFERKGLWRNTCLINLRDNCKEDCKACGLAQPDDECVRGLWRNTCLAL</sequence>
<keyword evidence="2" id="KW-1185">Reference proteome</keyword>
<gene>
    <name evidence="1" type="ORF">CORC01_01463</name>
</gene>
<accession>A0A1G4BNQ4</accession>
<evidence type="ECO:0000313" key="2">
    <source>
        <dbReference type="Proteomes" id="UP000176998"/>
    </source>
</evidence>
<protein>
    <submittedName>
        <fullName evidence="1">Uncharacterized protein</fullName>
    </submittedName>
</protein>
<dbReference type="GeneID" id="34554628"/>
<dbReference type="EMBL" id="MJBS01000008">
    <property type="protein sequence ID" value="OHF03079.1"/>
    <property type="molecule type" value="Genomic_DNA"/>
</dbReference>
<comment type="caution">
    <text evidence="1">The sequence shown here is derived from an EMBL/GenBank/DDBJ whole genome shotgun (WGS) entry which is preliminary data.</text>
</comment>
<proteinExistence type="predicted"/>
<dbReference type="AlphaFoldDB" id="A0A1G4BNQ4"/>
<reference evidence="1 2" key="1">
    <citation type="submission" date="2016-09" db="EMBL/GenBank/DDBJ databases">
        <authorList>
            <person name="Capua I."/>
            <person name="De Benedictis P."/>
            <person name="Joannis T."/>
            <person name="Lombin L.H."/>
            <person name="Cattoli G."/>
        </authorList>
    </citation>
    <scope>NUCLEOTIDE SEQUENCE [LARGE SCALE GENOMIC DNA]</scope>
    <source>
        <strain evidence="1 2">IMI 309357</strain>
    </source>
</reference>
<evidence type="ECO:0000313" key="1">
    <source>
        <dbReference type="EMBL" id="OHF03079.1"/>
    </source>
</evidence>
<dbReference type="RefSeq" id="XP_022480217.1">
    <property type="nucleotide sequence ID" value="XM_022613118.1"/>
</dbReference>
<name>A0A1G4BNQ4_9PEZI</name>
<organism evidence="1 2">
    <name type="scientific">Colletotrichum orchidophilum</name>
    <dbReference type="NCBI Taxonomy" id="1209926"/>
    <lineage>
        <taxon>Eukaryota</taxon>
        <taxon>Fungi</taxon>
        <taxon>Dikarya</taxon>
        <taxon>Ascomycota</taxon>
        <taxon>Pezizomycotina</taxon>
        <taxon>Sordariomycetes</taxon>
        <taxon>Hypocreomycetidae</taxon>
        <taxon>Glomerellales</taxon>
        <taxon>Glomerellaceae</taxon>
        <taxon>Colletotrichum</taxon>
    </lineage>
</organism>
<dbReference type="STRING" id="1209926.A0A1G4BNQ4"/>